<dbReference type="InterPro" id="IPR039876">
    <property type="entry name" value="HAP28"/>
</dbReference>
<organism evidence="3 4">
    <name type="scientific">Dictyostelium firmibasis</name>
    <dbReference type="NCBI Taxonomy" id="79012"/>
    <lineage>
        <taxon>Eukaryota</taxon>
        <taxon>Amoebozoa</taxon>
        <taxon>Evosea</taxon>
        <taxon>Eumycetozoa</taxon>
        <taxon>Dictyostelia</taxon>
        <taxon>Dictyosteliales</taxon>
        <taxon>Dictyosteliaceae</taxon>
        <taxon>Dictyostelium</taxon>
    </lineage>
</organism>
<feature type="compositionally biased region" description="Low complexity" evidence="1">
    <location>
        <begin position="44"/>
        <end position="54"/>
    </location>
</feature>
<evidence type="ECO:0000313" key="3">
    <source>
        <dbReference type="EMBL" id="KAK5575282.1"/>
    </source>
</evidence>
<protein>
    <recommendedName>
        <fullName evidence="2">Casein kinase substrate phosphoprotein PP28 domain-containing protein</fullName>
    </recommendedName>
</protein>
<dbReference type="InterPro" id="IPR019380">
    <property type="entry name" value="Casein_kinase_sb_PP28"/>
</dbReference>
<feature type="domain" description="Casein kinase substrate phosphoprotein PP28" evidence="2">
    <location>
        <begin position="117"/>
        <end position="188"/>
    </location>
</feature>
<dbReference type="Proteomes" id="UP001344447">
    <property type="component" value="Unassembled WGS sequence"/>
</dbReference>
<feature type="compositionally biased region" description="Basic and acidic residues" evidence="1">
    <location>
        <begin position="16"/>
        <end position="32"/>
    </location>
</feature>
<gene>
    <name evidence="3" type="ORF">RB653_010539</name>
</gene>
<sequence length="202" mass="22957">MAGGKRGGKVAPTKTFGREYEKNKGKITRDRIYDEEDIIKRNQSSSEESGSESGSESDKEIKNKSKLGSDSSDDEPVVVSRNPNAKKPASKRPPAKKQESDNDDSDEEESSEDEIANPNRMKQVTKKLSEINVNAKVELSRREKEELAKQAAIQRQNEKQQKSDLERLQVIRKQREEAAKRKEEEKKANEEKMAERRRLGLA</sequence>
<dbReference type="AlphaFoldDB" id="A0AAN7TK81"/>
<feature type="compositionally biased region" description="Acidic residues" evidence="1">
    <location>
        <begin position="101"/>
        <end position="115"/>
    </location>
</feature>
<evidence type="ECO:0000256" key="1">
    <source>
        <dbReference type="SAM" id="MobiDB-lite"/>
    </source>
</evidence>
<proteinExistence type="predicted"/>
<accession>A0AAN7TK81</accession>
<evidence type="ECO:0000259" key="2">
    <source>
        <dbReference type="Pfam" id="PF10252"/>
    </source>
</evidence>
<dbReference type="EMBL" id="JAVFKY010000006">
    <property type="protein sequence ID" value="KAK5575282.1"/>
    <property type="molecule type" value="Genomic_DNA"/>
</dbReference>
<keyword evidence="4" id="KW-1185">Reference proteome</keyword>
<feature type="region of interest" description="Disordered" evidence="1">
    <location>
        <begin position="1"/>
        <end position="127"/>
    </location>
</feature>
<dbReference type="PANTHER" id="PTHR22055">
    <property type="entry name" value="28 KDA HEAT- AND ACID-STABLE PHOSPHOPROTEIN PDGF-ASSOCIATED PROTEIN"/>
    <property type="match status" value="1"/>
</dbReference>
<dbReference type="Pfam" id="PF10252">
    <property type="entry name" value="PP28"/>
    <property type="match status" value="1"/>
</dbReference>
<name>A0AAN7TK81_9MYCE</name>
<comment type="caution">
    <text evidence="3">The sequence shown here is derived from an EMBL/GenBank/DDBJ whole genome shotgun (WGS) entry which is preliminary data.</text>
</comment>
<feature type="region of interest" description="Disordered" evidence="1">
    <location>
        <begin position="176"/>
        <end position="202"/>
    </location>
</feature>
<reference evidence="3 4" key="1">
    <citation type="submission" date="2023-11" db="EMBL/GenBank/DDBJ databases">
        <title>Dfirmibasis_genome.</title>
        <authorList>
            <person name="Edelbroek B."/>
            <person name="Kjellin J."/>
            <person name="Jerlstrom-Hultqvist J."/>
            <person name="Soderbom F."/>
        </authorList>
    </citation>
    <scope>NUCLEOTIDE SEQUENCE [LARGE SCALE GENOMIC DNA]</scope>
    <source>
        <strain evidence="3 4">TNS-C-14</strain>
    </source>
</reference>
<evidence type="ECO:0000313" key="4">
    <source>
        <dbReference type="Proteomes" id="UP001344447"/>
    </source>
</evidence>